<dbReference type="EMBL" id="CP015217">
    <property type="protein sequence ID" value="AOP33640.1"/>
    <property type="molecule type" value="Genomic_DNA"/>
</dbReference>
<sequence>MVKRVESNNESAADPFFKLVSLRFQEIFGSFSIQISKCQSLWGGSSLFLLLILQFVVSCSTVSFPGSGRFALEMIQEQAILEFYGTPEERESAIKLLKSSCRSLRPDRALSCYNLSVLFVSSKNYQDALEYALRARKADQEDTLYRDQVFQAAYYLELEQGEALTIDEVEKRYFRAIKNCKEGKKNETLADLMVLAEMKEIGKESLKKGIFSECVGESESLLNLKPNEVSYTKEYYKFLENSHPYKEVWDVTGVVRKQTLEKTQNPNQEVTKVWKEFRQSVKSKNKPKAIEQLKKFKTTLETISQKNPNSKYLALHLKKAAFYLIQGDPNFEGFRELTKELEDIP</sequence>
<dbReference type="Gene3D" id="1.25.40.10">
    <property type="entry name" value="Tetratricopeptide repeat domain"/>
    <property type="match status" value="1"/>
</dbReference>
<evidence type="ECO:0008006" key="4">
    <source>
        <dbReference type="Google" id="ProtNLM"/>
    </source>
</evidence>
<evidence type="ECO:0000313" key="3">
    <source>
        <dbReference type="Proteomes" id="UP000094197"/>
    </source>
</evidence>
<dbReference type="InterPro" id="IPR011990">
    <property type="entry name" value="TPR-like_helical_dom_sf"/>
</dbReference>
<reference evidence="2 3" key="1">
    <citation type="submission" date="2016-04" db="EMBL/GenBank/DDBJ databases">
        <title>Complete genome seqeunce of Leptospira alstonii serovar Room22.</title>
        <authorList>
            <person name="Nally J.E."/>
            <person name="Bayles D.O."/>
            <person name="Hurley D."/>
            <person name="Fanning S."/>
            <person name="McMahon B.J."/>
            <person name="Arent Z."/>
        </authorList>
    </citation>
    <scope>NUCLEOTIDE SEQUENCE [LARGE SCALE GENOMIC DNA]</scope>
    <source>
        <strain evidence="2 3">GWTS #1</strain>
    </source>
</reference>
<dbReference type="Proteomes" id="UP000094197">
    <property type="component" value="Chromosome 1"/>
</dbReference>
<organism evidence="2 3">
    <name type="scientific">Leptospira tipperaryensis</name>
    <dbReference type="NCBI Taxonomy" id="2564040"/>
    <lineage>
        <taxon>Bacteria</taxon>
        <taxon>Pseudomonadati</taxon>
        <taxon>Spirochaetota</taxon>
        <taxon>Spirochaetia</taxon>
        <taxon>Leptospirales</taxon>
        <taxon>Leptospiraceae</taxon>
        <taxon>Leptospira</taxon>
    </lineage>
</organism>
<keyword evidence="1" id="KW-0812">Transmembrane</keyword>
<dbReference type="SUPFAM" id="SSF81901">
    <property type="entry name" value="HCP-like"/>
    <property type="match status" value="1"/>
</dbReference>
<evidence type="ECO:0000256" key="1">
    <source>
        <dbReference type="SAM" id="Phobius"/>
    </source>
</evidence>
<dbReference type="KEGG" id="laj:A0128_07150"/>
<protein>
    <recommendedName>
        <fullName evidence="4">Lipoprotein</fullName>
    </recommendedName>
</protein>
<keyword evidence="3" id="KW-1185">Reference proteome</keyword>
<evidence type="ECO:0000313" key="2">
    <source>
        <dbReference type="EMBL" id="AOP33640.1"/>
    </source>
</evidence>
<accession>A0A1D7UVK8</accession>
<dbReference type="AlphaFoldDB" id="A0A1D7UVK8"/>
<dbReference type="OrthoDB" id="338158at2"/>
<name>A0A1D7UVK8_9LEPT</name>
<dbReference type="RefSeq" id="WP_069606876.1">
    <property type="nucleotide sequence ID" value="NZ_CP015217.1"/>
</dbReference>
<proteinExistence type="predicted"/>
<feature type="transmembrane region" description="Helical" evidence="1">
    <location>
        <begin position="40"/>
        <end position="57"/>
    </location>
</feature>
<keyword evidence="1" id="KW-1133">Transmembrane helix</keyword>
<gene>
    <name evidence="2" type="ORF">A0128_07150</name>
</gene>
<keyword evidence="1" id="KW-0472">Membrane</keyword>